<feature type="region of interest" description="Disordered" evidence="2">
    <location>
        <begin position="56"/>
        <end position="80"/>
    </location>
</feature>
<evidence type="ECO:0000256" key="1">
    <source>
        <dbReference type="SAM" id="Coils"/>
    </source>
</evidence>
<protein>
    <submittedName>
        <fullName evidence="3">Uncharacterized protein</fullName>
    </submittedName>
</protein>
<reference evidence="4" key="1">
    <citation type="submission" date="2018-02" db="EMBL/GenBank/DDBJ databases">
        <title>Genome sequence of Desulfocucumis palustris strain NAW-5.</title>
        <authorList>
            <person name="Watanabe M."/>
            <person name="Kojima H."/>
            <person name="Fukui M."/>
        </authorList>
    </citation>
    <scope>NUCLEOTIDE SEQUENCE [LARGE SCALE GENOMIC DNA]</scope>
    <source>
        <strain evidence="4">NAW-5</strain>
    </source>
</reference>
<dbReference type="Proteomes" id="UP000239549">
    <property type="component" value="Unassembled WGS sequence"/>
</dbReference>
<keyword evidence="4" id="KW-1185">Reference proteome</keyword>
<accession>A0A2L2XD14</accession>
<name>A0A2L2XD14_9FIRM</name>
<dbReference type="AlphaFoldDB" id="A0A2L2XD14"/>
<evidence type="ECO:0000256" key="2">
    <source>
        <dbReference type="SAM" id="MobiDB-lite"/>
    </source>
</evidence>
<gene>
    <name evidence="3" type="ORF">DCCM_3005</name>
</gene>
<organism evidence="3 4">
    <name type="scientific">Desulfocucumis palustris</name>
    <dbReference type="NCBI Taxonomy" id="1898651"/>
    <lineage>
        <taxon>Bacteria</taxon>
        <taxon>Bacillati</taxon>
        <taxon>Bacillota</taxon>
        <taxon>Clostridia</taxon>
        <taxon>Eubacteriales</taxon>
        <taxon>Desulfocucumaceae</taxon>
        <taxon>Desulfocucumis</taxon>
    </lineage>
</organism>
<keyword evidence="1" id="KW-0175">Coiled coil</keyword>
<evidence type="ECO:0000313" key="4">
    <source>
        <dbReference type="Proteomes" id="UP000239549"/>
    </source>
</evidence>
<comment type="caution">
    <text evidence="3">The sequence shown here is derived from an EMBL/GenBank/DDBJ whole genome shotgun (WGS) entry which is preliminary data.</text>
</comment>
<dbReference type="RefSeq" id="WP_104372220.1">
    <property type="nucleotide sequence ID" value="NZ_BFAV01000123.1"/>
</dbReference>
<feature type="coiled-coil region" evidence="1">
    <location>
        <begin position="8"/>
        <end position="42"/>
    </location>
</feature>
<evidence type="ECO:0000313" key="3">
    <source>
        <dbReference type="EMBL" id="GBF33894.1"/>
    </source>
</evidence>
<proteinExistence type="predicted"/>
<dbReference type="OrthoDB" id="10007686at2"/>
<sequence>MSVIEQIQSNAESAIQEIEAEITGLEEKIEMHKLRIQSARVQIQALKRFLNPEEGIHEVSKPSKGSKKNGKAHIEGFELQ</sequence>
<dbReference type="EMBL" id="BFAV01000123">
    <property type="protein sequence ID" value="GBF33894.1"/>
    <property type="molecule type" value="Genomic_DNA"/>
</dbReference>